<feature type="compositionally biased region" description="Basic and acidic residues" evidence="2">
    <location>
        <begin position="7"/>
        <end position="26"/>
    </location>
</feature>
<feature type="compositionally biased region" description="Acidic residues" evidence="2">
    <location>
        <begin position="176"/>
        <end position="188"/>
    </location>
</feature>
<proteinExistence type="predicted"/>
<protein>
    <submittedName>
        <fullName evidence="4">Chromosome-associated kinesin KIF4A-like</fullName>
    </submittedName>
</protein>
<feature type="non-terminal residue" evidence="4">
    <location>
        <position position="204"/>
    </location>
</feature>
<feature type="region of interest" description="Disordered" evidence="2">
    <location>
        <begin position="165"/>
        <end position="204"/>
    </location>
</feature>
<feature type="non-terminal residue" evidence="4">
    <location>
        <position position="1"/>
    </location>
</feature>
<dbReference type="RefSeq" id="XP_006878041.1">
    <property type="nucleotide sequence ID" value="XM_006877979.1"/>
</dbReference>
<sequence>AAAANKRLKDALQKQQEVADKRKENQSRGMESAATRVKVWGNYNCYFSSVLYLLNQLQQSRMSEKQLEESVSEKEQQLLNTLKCQDEELEKMREVCEQNQQLLQENEVVKQKLTLLQVASRQKPHLPKVTLLSPDSSFEYIPPKPKPSRVKEKFLEQSMDIEDLNYCSEQSVNEHEDGDGDGDSDDEEWKPAKLVKVSKKNIQG</sequence>
<reference evidence="4" key="1">
    <citation type="submission" date="2025-08" db="UniProtKB">
        <authorList>
            <consortium name="RefSeq"/>
        </authorList>
    </citation>
    <scope>IDENTIFICATION</scope>
    <source>
        <tissue evidence="4">Spleen</tissue>
    </source>
</reference>
<keyword evidence="1" id="KW-0175">Coiled coil</keyword>
<keyword evidence="3" id="KW-1185">Reference proteome</keyword>
<dbReference type="OrthoDB" id="3176171at2759"/>
<evidence type="ECO:0000313" key="4">
    <source>
        <dbReference type="RefSeq" id="XP_006878041.1"/>
    </source>
</evidence>
<dbReference type="AlphaFoldDB" id="A0A9B0X3P5"/>
<evidence type="ECO:0000256" key="1">
    <source>
        <dbReference type="SAM" id="Coils"/>
    </source>
</evidence>
<dbReference type="Proteomes" id="UP000504623">
    <property type="component" value="Unplaced"/>
</dbReference>
<name>A0A9B0X3P5_CHRAS</name>
<gene>
    <name evidence="4" type="primary">LOC102829449</name>
</gene>
<dbReference type="GeneID" id="102829449"/>
<feature type="region of interest" description="Disordered" evidence="2">
    <location>
        <begin position="1"/>
        <end position="31"/>
    </location>
</feature>
<accession>A0A9B0X3P5</accession>
<feature type="coiled-coil region" evidence="1">
    <location>
        <begin position="57"/>
        <end position="112"/>
    </location>
</feature>
<evidence type="ECO:0000256" key="2">
    <source>
        <dbReference type="SAM" id="MobiDB-lite"/>
    </source>
</evidence>
<evidence type="ECO:0000313" key="3">
    <source>
        <dbReference type="Proteomes" id="UP000504623"/>
    </source>
</evidence>
<organism evidence="3 4">
    <name type="scientific">Chrysochloris asiatica</name>
    <name type="common">Cape golden mole</name>
    <dbReference type="NCBI Taxonomy" id="185453"/>
    <lineage>
        <taxon>Eukaryota</taxon>
        <taxon>Metazoa</taxon>
        <taxon>Chordata</taxon>
        <taxon>Craniata</taxon>
        <taxon>Vertebrata</taxon>
        <taxon>Euteleostomi</taxon>
        <taxon>Mammalia</taxon>
        <taxon>Eutheria</taxon>
        <taxon>Afrotheria</taxon>
        <taxon>Chrysochloridae</taxon>
        <taxon>Chrysochlorinae</taxon>
        <taxon>Chrysochloris</taxon>
    </lineage>
</organism>